<dbReference type="Gene3D" id="1.20.1600.10">
    <property type="entry name" value="Outer membrane efflux proteins (OEP)"/>
    <property type="match status" value="1"/>
</dbReference>
<evidence type="ECO:0000313" key="8">
    <source>
        <dbReference type="EMBL" id="CCW33899.1"/>
    </source>
</evidence>
<dbReference type="AlphaFoldDB" id="S0ES70"/>
<dbReference type="EMBL" id="HF951689">
    <property type="protein sequence ID" value="CCW33899.1"/>
    <property type="molecule type" value="Genomic_DNA"/>
</dbReference>
<keyword evidence="3" id="KW-0813">Transport</keyword>
<dbReference type="PANTHER" id="PTHR30026">
    <property type="entry name" value="OUTER MEMBRANE PROTEIN TOLC"/>
    <property type="match status" value="1"/>
</dbReference>
<evidence type="ECO:0000256" key="2">
    <source>
        <dbReference type="ARBA" id="ARBA00007613"/>
    </source>
</evidence>
<dbReference type="SUPFAM" id="SSF56954">
    <property type="entry name" value="Outer membrane efflux proteins (OEP)"/>
    <property type="match status" value="1"/>
</dbReference>
<evidence type="ECO:0000313" key="9">
    <source>
        <dbReference type="Proteomes" id="UP000014227"/>
    </source>
</evidence>
<sequence>MIGRKSLFILVALIAYGISLCRAQETPTSLTISQAIQIALQQSPQAQAARYELASAEAAAEPDRPVARPSITATASGTEQGQEVRLPGISAPPTLPEQFGQIKLEFEQPLYRAGLGAAKNRYQAERAIAYQNYRKELADIALSVSKACVDLLRAQAGLKAAEEGVAFAKEYAALVERQITAGFGKPVDRALAQSQTAEAELGLAKAQGAYHLAKMNLNRLLGRPLEASIQIVPPASLPEPPSSPEEAIATAQTQRPDLLLLDLQLQAAKAGLSLARLATQPTLSFHAELAEQTRTALVPQHYAAATIELDWQLLDKGERKANRAQAENAVERLVALRQDALSGIVLDVTQAWQQMEEAKAQLALAQVQLESSKASLAVAEKAYEVGQGTALDIKNAYHDYTTSQQSELQAEYDLIAAEFAFRHAQGTIVPQQNPK</sequence>
<keyword evidence="5" id="KW-0812">Transmembrane</keyword>
<dbReference type="PATRIC" id="fig|1303518.3.peg.62"/>
<evidence type="ECO:0000256" key="6">
    <source>
        <dbReference type="ARBA" id="ARBA00023136"/>
    </source>
</evidence>
<name>S0ES70_CHTCT</name>
<dbReference type="Pfam" id="PF02321">
    <property type="entry name" value="OEP"/>
    <property type="match status" value="2"/>
</dbReference>
<dbReference type="InterPro" id="IPR051906">
    <property type="entry name" value="TolC-like"/>
</dbReference>
<protein>
    <submittedName>
        <fullName evidence="8">Outer membrane protein</fullName>
    </submittedName>
</protein>
<evidence type="ECO:0000256" key="5">
    <source>
        <dbReference type="ARBA" id="ARBA00022692"/>
    </source>
</evidence>
<keyword evidence="6" id="KW-0472">Membrane</keyword>
<dbReference type="OrthoDB" id="9807719at2"/>
<dbReference type="InParanoid" id="S0ES70"/>
<evidence type="ECO:0000256" key="7">
    <source>
        <dbReference type="ARBA" id="ARBA00023237"/>
    </source>
</evidence>
<dbReference type="GO" id="GO:1990281">
    <property type="term" value="C:efflux pump complex"/>
    <property type="evidence" value="ECO:0007669"/>
    <property type="project" value="TreeGrafter"/>
</dbReference>
<accession>S0ES70</accession>
<dbReference type="KEGG" id="ccz:CCALI_00059"/>
<dbReference type="InterPro" id="IPR003423">
    <property type="entry name" value="OMP_efflux"/>
</dbReference>
<keyword evidence="4" id="KW-1134">Transmembrane beta strand</keyword>
<dbReference type="RefSeq" id="WP_016481463.1">
    <property type="nucleotide sequence ID" value="NC_021487.1"/>
</dbReference>
<keyword evidence="7" id="KW-0998">Cell outer membrane</keyword>
<evidence type="ECO:0000256" key="4">
    <source>
        <dbReference type="ARBA" id="ARBA00022452"/>
    </source>
</evidence>
<dbReference type="GO" id="GO:0015288">
    <property type="term" value="F:porin activity"/>
    <property type="evidence" value="ECO:0007669"/>
    <property type="project" value="TreeGrafter"/>
</dbReference>
<dbReference type="eggNOG" id="COG1538">
    <property type="taxonomic scope" value="Bacteria"/>
</dbReference>
<dbReference type="HOGENOM" id="CLU_629621_0_0_0"/>
<evidence type="ECO:0000256" key="1">
    <source>
        <dbReference type="ARBA" id="ARBA00004442"/>
    </source>
</evidence>
<gene>
    <name evidence="8" type="ORF">CCALI_00059</name>
</gene>
<reference evidence="9" key="1">
    <citation type="submission" date="2013-03" db="EMBL/GenBank/DDBJ databases">
        <title>Genome sequence of Chthonomonas calidirosea, the first sequenced genome from the Armatimonadetes phylum (formally candidate division OP10).</title>
        <authorList>
            <person name="Lee K.C.Y."/>
            <person name="Morgan X.C."/>
            <person name="Dunfield P.F."/>
            <person name="Tamas I."/>
            <person name="Houghton K.M."/>
            <person name="Vyssotski M."/>
            <person name="Ryan J.L.J."/>
            <person name="Lagutin K."/>
            <person name="McDonald I.R."/>
            <person name="Stott M.B."/>
        </authorList>
    </citation>
    <scope>NUCLEOTIDE SEQUENCE [LARGE SCALE GENOMIC DNA]</scope>
    <source>
        <strain evidence="9">DSM 23976 / ICMP 18418 / T49</strain>
    </source>
</reference>
<proteinExistence type="inferred from homology"/>
<dbReference type="PANTHER" id="PTHR30026:SF20">
    <property type="entry name" value="OUTER MEMBRANE PROTEIN TOLC"/>
    <property type="match status" value="1"/>
</dbReference>
<comment type="similarity">
    <text evidence="2">Belongs to the outer membrane factor (OMF) (TC 1.B.17) family.</text>
</comment>
<dbReference type="STRING" id="454171.CP488_01099"/>
<comment type="subcellular location">
    <subcellularLocation>
        <location evidence="1">Cell outer membrane</location>
    </subcellularLocation>
</comment>
<evidence type="ECO:0000256" key="3">
    <source>
        <dbReference type="ARBA" id="ARBA00022448"/>
    </source>
</evidence>
<dbReference type="GO" id="GO:0015562">
    <property type="term" value="F:efflux transmembrane transporter activity"/>
    <property type="evidence" value="ECO:0007669"/>
    <property type="project" value="InterPro"/>
</dbReference>
<dbReference type="Proteomes" id="UP000014227">
    <property type="component" value="Chromosome I"/>
</dbReference>
<dbReference type="GO" id="GO:0009279">
    <property type="term" value="C:cell outer membrane"/>
    <property type="evidence" value="ECO:0007669"/>
    <property type="project" value="UniProtKB-SubCell"/>
</dbReference>
<organism evidence="8 9">
    <name type="scientific">Chthonomonas calidirosea (strain DSM 23976 / ICMP 18418 / T49)</name>
    <dbReference type="NCBI Taxonomy" id="1303518"/>
    <lineage>
        <taxon>Bacteria</taxon>
        <taxon>Bacillati</taxon>
        <taxon>Armatimonadota</taxon>
        <taxon>Chthonomonadia</taxon>
        <taxon>Chthonomonadales</taxon>
        <taxon>Chthonomonadaceae</taxon>
        <taxon>Chthonomonas</taxon>
    </lineage>
</organism>
<keyword evidence="9" id="KW-1185">Reference proteome</keyword>